<proteinExistence type="predicted"/>
<accession>A0AAD6MIY6</accession>
<dbReference type="AlphaFoldDB" id="A0AAD6MIY6"/>
<evidence type="ECO:0000313" key="2">
    <source>
        <dbReference type="EMBL" id="KAJ6985605.1"/>
    </source>
</evidence>
<organism evidence="2 3">
    <name type="scientific">Populus alba x Populus x berolinensis</name>
    <dbReference type="NCBI Taxonomy" id="444605"/>
    <lineage>
        <taxon>Eukaryota</taxon>
        <taxon>Viridiplantae</taxon>
        <taxon>Streptophyta</taxon>
        <taxon>Embryophyta</taxon>
        <taxon>Tracheophyta</taxon>
        <taxon>Spermatophyta</taxon>
        <taxon>Magnoliopsida</taxon>
        <taxon>eudicotyledons</taxon>
        <taxon>Gunneridae</taxon>
        <taxon>Pentapetalae</taxon>
        <taxon>rosids</taxon>
        <taxon>fabids</taxon>
        <taxon>Malpighiales</taxon>
        <taxon>Salicaceae</taxon>
        <taxon>Saliceae</taxon>
        <taxon>Populus</taxon>
    </lineage>
</organism>
<reference evidence="2" key="1">
    <citation type="journal article" date="2023" name="Mol. Ecol. Resour.">
        <title>Chromosome-level genome assembly of a triploid poplar Populus alba 'Berolinensis'.</title>
        <authorList>
            <person name="Chen S."/>
            <person name="Yu Y."/>
            <person name="Wang X."/>
            <person name="Wang S."/>
            <person name="Zhang T."/>
            <person name="Zhou Y."/>
            <person name="He R."/>
            <person name="Meng N."/>
            <person name="Wang Y."/>
            <person name="Liu W."/>
            <person name="Liu Z."/>
            <person name="Liu J."/>
            <person name="Guo Q."/>
            <person name="Huang H."/>
            <person name="Sederoff R.R."/>
            <person name="Wang G."/>
            <person name="Qu G."/>
            <person name="Chen S."/>
        </authorList>
    </citation>
    <scope>NUCLEOTIDE SEQUENCE</scope>
    <source>
        <strain evidence="2">SC-2020</strain>
    </source>
</reference>
<keyword evidence="1" id="KW-1133">Transmembrane helix</keyword>
<sequence length="62" mass="7314">MLSFMSILIFMKITTTKAVVFIVWGLYCFLLRGFSTGKRLKMLMMKRRRRRRTTTTKTTGMG</sequence>
<keyword evidence="3" id="KW-1185">Reference proteome</keyword>
<dbReference type="EMBL" id="JAQIZT010000009">
    <property type="protein sequence ID" value="KAJ6985605.1"/>
    <property type="molecule type" value="Genomic_DNA"/>
</dbReference>
<comment type="caution">
    <text evidence="2">The sequence shown here is derived from an EMBL/GenBank/DDBJ whole genome shotgun (WGS) entry which is preliminary data.</text>
</comment>
<name>A0AAD6MIY6_9ROSI</name>
<protein>
    <submittedName>
        <fullName evidence="2">Uncharacterized protein</fullName>
    </submittedName>
</protein>
<keyword evidence="1" id="KW-0472">Membrane</keyword>
<gene>
    <name evidence="2" type="ORF">NC653_023527</name>
</gene>
<keyword evidence="1" id="KW-0812">Transmembrane</keyword>
<evidence type="ECO:0000256" key="1">
    <source>
        <dbReference type="SAM" id="Phobius"/>
    </source>
</evidence>
<evidence type="ECO:0000313" key="3">
    <source>
        <dbReference type="Proteomes" id="UP001164929"/>
    </source>
</evidence>
<feature type="transmembrane region" description="Helical" evidence="1">
    <location>
        <begin position="20"/>
        <end position="40"/>
    </location>
</feature>
<dbReference type="Proteomes" id="UP001164929">
    <property type="component" value="Chromosome 9"/>
</dbReference>